<dbReference type="PROSITE" id="PS50943">
    <property type="entry name" value="HTH_CROC1"/>
    <property type="match status" value="1"/>
</dbReference>
<feature type="domain" description="HTH cro/C1-type" evidence="1">
    <location>
        <begin position="17"/>
        <end position="72"/>
    </location>
</feature>
<dbReference type="InterPro" id="IPR001387">
    <property type="entry name" value="Cro/C1-type_HTH"/>
</dbReference>
<name>A0ABT7YP38_9ACTN</name>
<proteinExistence type="predicted"/>
<gene>
    <name evidence="2" type="ORF">QWI33_11690</name>
</gene>
<comment type="caution">
    <text evidence="2">The sequence shown here is derived from an EMBL/GenBank/DDBJ whole genome shotgun (WGS) entry which is preliminary data.</text>
</comment>
<accession>A0ABT7YP38</accession>
<keyword evidence="3" id="KW-1185">Reference proteome</keyword>
<sequence length="285" mass="32420">MAQRKPSWRARKFGDQLRDLRKDCDMTTTEVGEILGRGQAYVVRFENGRYPVGDKELVQLMDLYHISDMGHRERLLRDSVEVAKRGWWEGYVTDSGFADFLWAENRASAIKVFQLDTVPGLLQTRAFAESLIKVGPHGDDELQVRRDLEQRQMRSRLLKRVNAPEVRFLLHEAILWQRGASTAVLTEQFQHLLDAAELPNVELRVLPLESRDHIDAGVATGFRILEMPDEWPTLVQIEAGPAGSIVLEEPDIDSFQTAFARLWNESVLSAGDSVAKIKTIAKELK</sequence>
<evidence type="ECO:0000259" key="1">
    <source>
        <dbReference type="PROSITE" id="PS50943"/>
    </source>
</evidence>
<dbReference type="Proteomes" id="UP001171902">
    <property type="component" value="Unassembled WGS sequence"/>
</dbReference>
<organism evidence="2 3">
    <name type="scientific">Glycomyces tritici</name>
    <dbReference type="NCBI Taxonomy" id="2665176"/>
    <lineage>
        <taxon>Bacteria</taxon>
        <taxon>Bacillati</taxon>
        <taxon>Actinomycetota</taxon>
        <taxon>Actinomycetes</taxon>
        <taxon>Glycomycetales</taxon>
        <taxon>Glycomycetaceae</taxon>
        <taxon>Glycomyces</taxon>
    </lineage>
</organism>
<dbReference type="Pfam" id="PF13560">
    <property type="entry name" value="HTH_31"/>
    <property type="match status" value="1"/>
</dbReference>
<dbReference type="CDD" id="cd00093">
    <property type="entry name" value="HTH_XRE"/>
    <property type="match status" value="1"/>
</dbReference>
<dbReference type="SUPFAM" id="SSF47413">
    <property type="entry name" value="lambda repressor-like DNA-binding domains"/>
    <property type="match status" value="1"/>
</dbReference>
<dbReference type="Gene3D" id="1.10.260.40">
    <property type="entry name" value="lambda repressor-like DNA-binding domains"/>
    <property type="match status" value="1"/>
</dbReference>
<protein>
    <submittedName>
        <fullName evidence="2">Helix-turn-helix transcriptional regulator</fullName>
    </submittedName>
</protein>
<evidence type="ECO:0000313" key="2">
    <source>
        <dbReference type="EMBL" id="MDN3240389.1"/>
    </source>
</evidence>
<reference evidence="2" key="1">
    <citation type="submission" date="2023-06" db="EMBL/GenBank/DDBJ databases">
        <title>Gycomyces niveus sp.nov., a novel actinomycete isolated from soil in Shouguang.</title>
        <authorList>
            <person name="Yang X."/>
            <person name="Zhao J."/>
        </authorList>
    </citation>
    <scope>NUCLEOTIDE SEQUENCE</scope>
    <source>
        <strain evidence="2">NEAU C2</strain>
    </source>
</reference>
<dbReference type="EMBL" id="JAUEMJ010000003">
    <property type="protein sequence ID" value="MDN3240389.1"/>
    <property type="molecule type" value="Genomic_DNA"/>
</dbReference>
<dbReference type="Pfam" id="PF19054">
    <property type="entry name" value="DUF5753"/>
    <property type="match status" value="1"/>
</dbReference>
<dbReference type="InterPro" id="IPR043917">
    <property type="entry name" value="DUF5753"/>
</dbReference>
<dbReference type="InterPro" id="IPR010982">
    <property type="entry name" value="Lambda_DNA-bd_dom_sf"/>
</dbReference>
<evidence type="ECO:0000313" key="3">
    <source>
        <dbReference type="Proteomes" id="UP001171902"/>
    </source>
</evidence>
<dbReference type="SMART" id="SM00530">
    <property type="entry name" value="HTH_XRE"/>
    <property type="match status" value="1"/>
</dbReference>